<evidence type="ECO:0000313" key="10">
    <source>
        <dbReference type="EMBL" id="KAF3339580.1"/>
    </source>
</evidence>
<comment type="similarity">
    <text evidence="7">Belongs to the protein kinase superfamily.</text>
</comment>
<dbReference type="InterPro" id="IPR001245">
    <property type="entry name" value="Ser-Thr/Tyr_kinase_cat_dom"/>
</dbReference>
<keyword evidence="10" id="KW-0675">Receptor</keyword>
<dbReference type="PROSITE" id="PS00108">
    <property type="entry name" value="PROTEIN_KINASE_ST"/>
    <property type="match status" value="1"/>
</dbReference>
<evidence type="ECO:0000256" key="4">
    <source>
        <dbReference type="ARBA" id="ARBA00022777"/>
    </source>
</evidence>
<dbReference type="PROSITE" id="PS50011">
    <property type="entry name" value="PROTEIN_KINASE_DOM"/>
    <property type="match status" value="1"/>
</dbReference>
<keyword evidence="8" id="KW-1133">Transmembrane helix</keyword>
<dbReference type="InterPro" id="IPR011009">
    <property type="entry name" value="Kinase-like_dom_sf"/>
</dbReference>
<protein>
    <submittedName>
        <fullName evidence="10">Receptor-like protein kinase</fullName>
    </submittedName>
</protein>
<keyword evidence="3 6" id="KW-0547">Nucleotide-binding</keyword>
<dbReference type="AlphaFoldDB" id="A0A833R7L1"/>
<reference evidence="10" key="1">
    <citation type="submission" date="2020-01" db="EMBL/GenBank/DDBJ databases">
        <title>Genome sequence of Kobresia littledalei, the first chromosome-level genome in the family Cyperaceae.</title>
        <authorList>
            <person name="Qu G."/>
        </authorList>
    </citation>
    <scope>NUCLEOTIDE SEQUENCE</scope>
    <source>
        <strain evidence="10">C.B.Clarke</strain>
        <tissue evidence="10">Leaf</tissue>
    </source>
</reference>
<keyword evidence="4 10" id="KW-0418">Kinase</keyword>
<dbReference type="Proteomes" id="UP000623129">
    <property type="component" value="Unassembled WGS sequence"/>
</dbReference>
<keyword evidence="8" id="KW-0812">Transmembrane</keyword>
<evidence type="ECO:0000313" key="11">
    <source>
        <dbReference type="Proteomes" id="UP000623129"/>
    </source>
</evidence>
<dbReference type="GO" id="GO:0005524">
    <property type="term" value="F:ATP binding"/>
    <property type="evidence" value="ECO:0007669"/>
    <property type="project" value="UniProtKB-UniRule"/>
</dbReference>
<dbReference type="FunFam" id="3.30.200.20:FF:000394">
    <property type="entry name" value="Leucine-rich repeat receptor-like protein kinase"/>
    <property type="match status" value="1"/>
</dbReference>
<dbReference type="Gene3D" id="1.10.510.10">
    <property type="entry name" value="Transferase(Phosphotransferase) domain 1"/>
    <property type="match status" value="1"/>
</dbReference>
<dbReference type="GO" id="GO:0004674">
    <property type="term" value="F:protein serine/threonine kinase activity"/>
    <property type="evidence" value="ECO:0007669"/>
    <property type="project" value="UniProtKB-KW"/>
</dbReference>
<keyword evidence="2" id="KW-0808">Transferase</keyword>
<evidence type="ECO:0000256" key="8">
    <source>
        <dbReference type="SAM" id="Phobius"/>
    </source>
</evidence>
<evidence type="ECO:0000256" key="3">
    <source>
        <dbReference type="ARBA" id="ARBA00022741"/>
    </source>
</evidence>
<keyword evidence="11" id="KW-1185">Reference proteome</keyword>
<dbReference type="Gene3D" id="3.30.200.20">
    <property type="entry name" value="Phosphorylase Kinase, domain 1"/>
    <property type="match status" value="1"/>
</dbReference>
<evidence type="ECO:0000256" key="1">
    <source>
        <dbReference type="ARBA" id="ARBA00022527"/>
    </source>
</evidence>
<evidence type="ECO:0000256" key="5">
    <source>
        <dbReference type="ARBA" id="ARBA00022840"/>
    </source>
</evidence>
<dbReference type="InterPro" id="IPR000719">
    <property type="entry name" value="Prot_kinase_dom"/>
</dbReference>
<dbReference type="InterPro" id="IPR008271">
    <property type="entry name" value="Ser/Thr_kinase_AS"/>
</dbReference>
<sequence>MRSLENIYPGLTDSFNSTESGSGHKKSSEAVIFIIVAVVIVLLIAGAGAFFFLYQKKKNICTNPPTFHKVTFGTENSSHVSDDPNNTCESGSGGKELNFDKKQFSFAELKLVTNGFREKIGIGGFGEVFKGRLENGNDVAVKVRSESSSQGTEQFLNEVEKLSRVHHKNLVSLVGYCKDGNHIALIYEYMEEGNLQDRLTGCKVSEPLSWKQRLRIAYESAQGLEYLHKMCNPPLIHRDVKTSNILLTRNLKAQVSDFGLVRDFSGTHVSTKIVGTPGYLDP</sequence>
<dbReference type="EMBL" id="SWLB01000003">
    <property type="protein sequence ID" value="KAF3339580.1"/>
    <property type="molecule type" value="Genomic_DNA"/>
</dbReference>
<evidence type="ECO:0000259" key="9">
    <source>
        <dbReference type="PROSITE" id="PS50011"/>
    </source>
</evidence>
<comment type="caution">
    <text evidence="10">The sequence shown here is derived from an EMBL/GenBank/DDBJ whole genome shotgun (WGS) entry which is preliminary data.</text>
</comment>
<dbReference type="SUPFAM" id="SSF56112">
    <property type="entry name" value="Protein kinase-like (PK-like)"/>
    <property type="match status" value="1"/>
</dbReference>
<dbReference type="PROSITE" id="PS00107">
    <property type="entry name" value="PROTEIN_KINASE_ATP"/>
    <property type="match status" value="1"/>
</dbReference>
<evidence type="ECO:0000256" key="7">
    <source>
        <dbReference type="RuleBase" id="RU000304"/>
    </source>
</evidence>
<dbReference type="PANTHER" id="PTHR45631:SF202">
    <property type="entry name" value="SENESCENCE-INDUCED RECEPTOR-LIKE SERINE_THREONINE-PROTEIN KINASE"/>
    <property type="match status" value="1"/>
</dbReference>
<feature type="domain" description="Protein kinase" evidence="9">
    <location>
        <begin position="114"/>
        <end position="282"/>
    </location>
</feature>
<gene>
    <name evidence="10" type="ORF">FCM35_KLT15351</name>
</gene>
<keyword evidence="1 7" id="KW-0723">Serine/threonine-protein kinase</keyword>
<dbReference type="Pfam" id="PF07714">
    <property type="entry name" value="PK_Tyr_Ser-Thr"/>
    <property type="match status" value="1"/>
</dbReference>
<dbReference type="SMART" id="SM00220">
    <property type="entry name" value="S_TKc"/>
    <property type="match status" value="1"/>
</dbReference>
<organism evidence="10 11">
    <name type="scientific">Carex littledalei</name>
    <dbReference type="NCBI Taxonomy" id="544730"/>
    <lineage>
        <taxon>Eukaryota</taxon>
        <taxon>Viridiplantae</taxon>
        <taxon>Streptophyta</taxon>
        <taxon>Embryophyta</taxon>
        <taxon>Tracheophyta</taxon>
        <taxon>Spermatophyta</taxon>
        <taxon>Magnoliopsida</taxon>
        <taxon>Liliopsida</taxon>
        <taxon>Poales</taxon>
        <taxon>Cyperaceae</taxon>
        <taxon>Cyperoideae</taxon>
        <taxon>Cariceae</taxon>
        <taxon>Carex</taxon>
        <taxon>Carex subgen. Euthyceras</taxon>
    </lineage>
</organism>
<proteinExistence type="inferred from homology"/>
<feature type="transmembrane region" description="Helical" evidence="8">
    <location>
        <begin position="30"/>
        <end position="54"/>
    </location>
</feature>
<feature type="binding site" evidence="6">
    <location>
        <position position="142"/>
    </location>
    <ligand>
        <name>ATP</name>
        <dbReference type="ChEBI" id="CHEBI:30616"/>
    </ligand>
</feature>
<dbReference type="PANTHER" id="PTHR45631">
    <property type="entry name" value="OS07G0107800 PROTEIN-RELATED"/>
    <property type="match status" value="1"/>
</dbReference>
<keyword evidence="8" id="KW-0472">Membrane</keyword>
<name>A0A833R7L1_9POAL</name>
<keyword evidence="5 6" id="KW-0067">ATP-binding</keyword>
<dbReference type="InterPro" id="IPR017441">
    <property type="entry name" value="Protein_kinase_ATP_BS"/>
</dbReference>
<evidence type="ECO:0000256" key="2">
    <source>
        <dbReference type="ARBA" id="ARBA00022679"/>
    </source>
</evidence>
<evidence type="ECO:0000256" key="6">
    <source>
        <dbReference type="PROSITE-ProRule" id="PRU10141"/>
    </source>
</evidence>
<accession>A0A833R7L1</accession>
<dbReference type="OrthoDB" id="1909384at2759"/>